<keyword evidence="6" id="KW-1185">Reference proteome</keyword>
<protein>
    <submittedName>
        <fullName evidence="5">DUF726 domain-containing protein</fullName>
    </submittedName>
</protein>
<keyword evidence="3" id="KW-1133">Transmembrane helix</keyword>
<organism evidence="5 6">
    <name type="scientific">Thalassovita mangrovi</name>
    <dbReference type="NCBI Taxonomy" id="2692236"/>
    <lineage>
        <taxon>Bacteria</taxon>
        <taxon>Pseudomonadati</taxon>
        <taxon>Pseudomonadota</taxon>
        <taxon>Alphaproteobacteria</taxon>
        <taxon>Rhodobacterales</taxon>
        <taxon>Roseobacteraceae</taxon>
        <taxon>Thalassovita</taxon>
    </lineage>
</organism>
<dbReference type="EMBL" id="WWEN01000002">
    <property type="protein sequence ID" value="MYM54735.1"/>
    <property type="molecule type" value="Genomic_DNA"/>
</dbReference>
<reference evidence="5 6" key="1">
    <citation type="submission" date="2020-01" db="EMBL/GenBank/DDBJ databases">
        <authorList>
            <person name="Chen S."/>
        </authorList>
    </citation>
    <scope>NUCLEOTIDE SEQUENCE [LARGE SCALE GENOMIC DNA]</scope>
    <source>
        <strain evidence="5 6">GS-10</strain>
    </source>
</reference>
<dbReference type="InterPro" id="IPR029058">
    <property type="entry name" value="AB_hydrolase_fold"/>
</dbReference>
<evidence type="ECO:0000256" key="4">
    <source>
        <dbReference type="ARBA" id="ARBA00023136"/>
    </source>
</evidence>
<evidence type="ECO:0000313" key="6">
    <source>
        <dbReference type="Proteomes" id="UP000479043"/>
    </source>
</evidence>
<evidence type="ECO:0000313" key="5">
    <source>
        <dbReference type="EMBL" id="MYM54735.1"/>
    </source>
</evidence>
<dbReference type="SUPFAM" id="SSF53474">
    <property type="entry name" value="alpha/beta-Hydrolases"/>
    <property type="match status" value="1"/>
</dbReference>
<accession>A0A6L8LG00</accession>
<gene>
    <name evidence="5" type="ORF">GR167_05420</name>
</gene>
<dbReference type="GO" id="GO:0016020">
    <property type="term" value="C:membrane"/>
    <property type="evidence" value="ECO:0007669"/>
    <property type="project" value="UniProtKB-SubCell"/>
</dbReference>
<proteinExistence type="predicted"/>
<dbReference type="Pfam" id="PF05277">
    <property type="entry name" value="DUF726"/>
    <property type="match status" value="1"/>
</dbReference>
<name>A0A6L8LG00_9RHOB</name>
<keyword evidence="4" id="KW-0472">Membrane</keyword>
<dbReference type="InterPro" id="IPR007941">
    <property type="entry name" value="DUF726"/>
</dbReference>
<evidence type="ECO:0000256" key="2">
    <source>
        <dbReference type="ARBA" id="ARBA00022692"/>
    </source>
</evidence>
<dbReference type="Gene3D" id="3.40.50.1820">
    <property type="entry name" value="alpha/beta hydrolase"/>
    <property type="match status" value="1"/>
</dbReference>
<comment type="subcellular location">
    <subcellularLocation>
        <location evidence="1">Membrane</location>
        <topology evidence="1">Multi-pass membrane protein</topology>
    </subcellularLocation>
</comment>
<sequence length="313" mass="33692">MPILRINATDTGPRLHGAGYRLQPVLQDLAQGTGPVIVMVHGFKFAPGADDDCPHRHILSLTPAVACWKAQSWPAGLGFGRGAHDEGLGIAFGWQGTGTIWQAYRRAAQAGEALAEVIATLRHHAPDRPIHAIAHSMGARVVLSALTHLPAHSVNRMLLLGGAEYHSTALAAMTTPAGRSAELINVTSRENDLYDFLLERLVARPERGDTTLGAKAPGTCNTLTLQLDDPATLMTFARRGVQVAPPERRVCHWSFYLRDGAFGLYSALLRDAHAFPLGALQAMLPETPSRRWSRLFALPDLALPLPLAGKAPS</sequence>
<dbReference type="Proteomes" id="UP000479043">
    <property type="component" value="Unassembled WGS sequence"/>
</dbReference>
<keyword evidence="2" id="KW-0812">Transmembrane</keyword>
<evidence type="ECO:0000256" key="3">
    <source>
        <dbReference type="ARBA" id="ARBA00022989"/>
    </source>
</evidence>
<evidence type="ECO:0000256" key="1">
    <source>
        <dbReference type="ARBA" id="ARBA00004141"/>
    </source>
</evidence>
<dbReference type="RefSeq" id="WP_160972408.1">
    <property type="nucleotide sequence ID" value="NZ_WWEN01000002.1"/>
</dbReference>
<comment type="caution">
    <text evidence="5">The sequence shown here is derived from an EMBL/GenBank/DDBJ whole genome shotgun (WGS) entry which is preliminary data.</text>
</comment>
<dbReference type="AlphaFoldDB" id="A0A6L8LG00"/>